<reference evidence="2 3" key="1">
    <citation type="submission" date="2019-08" db="EMBL/GenBank/DDBJ databases">
        <title>The genome of the soybean aphid Biotype 1, its phylome, world population structure and adaptation to the North American continent.</title>
        <authorList>
            <person name="Giordano R."/>
            <person name="Donthu R.K."/>
            <person name="Hernandez A.G."/>
            <person name="Wright C.L."/>
            <person name="Zimin A.V."/>
        </authorList>
    </citation>
    <scope>NUCLEOTIDE SEQUENCE [LARGE SCALE GENOMIC DNA]</scope>
    <source>
        <tissue evidence="2">Whole aphids</tissue>
    </source>
</reference>
<keyword evidence="1" id="KW-0472">Membrane</keyword>
<evidence type="ECO:0000256" key="1">
    <source>
        <dbReference type="SAM" id="Phobius"/>
    </source>
</evidence>
<proteinExistence type="predicted"/>
<keyword evidence="3" id="KW-1185">Reference proteome</keyword>
<protein>
    <submittedName>
        <fullName evidence="2">Uncharacterized protein</fullName>
    </submittedName>
</protein>
<name>A0A6G0TB29_APHGL</name>
<dbReference type="Proteomes" id="UP000475862">
    <property type="component" value="Unassembled WGS sequence"/>
</dbReference>
<accession>A0A6G0TB29</accession>
<evidence type="ECO:0000313" key="2">
    <source>
        <dbReference type="EMBL" id="KAE9529592.1"/>
    </source>
</evidence>
<sequence>MNFVISILRKFLKCDTGLTAEHKFAILYLESWKSEIAFVIHITIIHLNLLLLIIYIPPLKIPGHVTNKHNIIYHYNKVTSRSVLIGNTLLSANMQHLEYLTVNKPSMSFLRNVWLTETCLSVKIYVYTLIHNHDIYSQYETLNTLIGKLKNRNCTIEYKNINIFEGSQLENRS</sequence>
<dbReference type="EMBL" id="VYZN01000044">
    <property type="protein sequence ID" value="KAE9529592.1"/>
    <property type="molecule type" value="Genomic_DNA"/>
</dbReference>
<comment type="caution">
    <text evidence="2">The sequence shown here is derived from an EMBL/GenBank/DDBJ whole genome shotgun (WGS) entry which is preliminary data.</text>
</comment>
<feature type="transmembrane region" description="Helical" evidence="1">
    <location>
        <begin position="36"/>
        <end position="56"/>
    </location>
</feature>
<gene>
    <name evidence="2" type="ORF">AGLY_011688</name>
</gene>
<evidence type="ECO:0000313" key="3">
    <source>
        <dbReference type="Proteomes" id="UP000475862"/>
    </source>
</evidence>
<organism evidence="2 3">
    <name type="scientific">Aphis glycines</name>
    <name type="common">Soybean aphid</name>
    <dbReference type="NCBI Taxonomy" id="307491"/>
    <lineage>
        <taxon>Eukaryota</taxon>
        <taxon>Metazoa</taxon>
        <taxon>Ecdysozoa</taxon>
        <taxon>Arthropoda</taxon>
        <taxon>Hexapoda</taxon>
        <taxon>Insecta</taxon>
        <taxon>Pterygota</taxon>
        <taxon>Neoptera</taxon>
        <taxon>Paraneoptera</taxon>
        <taxon>Hemiptera</taxon>
        <taxon>Sternorrhyncha</taxon>
        <taxon>Aphidomorpha</taxon>
        <taxon>Aphidoidea</taxon>
        <taxon>Aphididae</taxon>
        <taxon>Aphidini</taxon>
        <taxon>Aphis</taxon>
        <taxon>Aphis</taxon>
    </lineage>
</organism>
<keyword evidence="1" id="KW-1133">Transmembrane helix</keyword>
<dbReference type="AlphaFoldDB" id="A0A6G0TB29"/>
<keyword evidence="1" id="KW-0812">Transmembrane</keyword>